<dbReference type="InterPro" id="IPR042885">
    <property type="entry name" value="HIPP47/16"/>
</dbReference>
<evidence type="ECO:0000313" key="2">
    <source>
        <dbReference type="EMBL" id="KHN44584.1"/>
    </source>
</evidence>
<feature type="domain" description="HMA" evidence="1">
    <location>
        <begin position="2"/>
        <end position="71"/>
    </location>
</feature>
<name>A0A0B2SJX7_GLYSO</name>
<dbReference type="InterPro" id="IPR006121">
    <property type="entry name" value="HMA_dom"/>
</dbReference>
<protein>
    <recommendedName>
        <fullName evidence="1">HMA domain-containing protein</fullName>
    </recommendedName>
</protein>
<organism evidence="2">
    <name type="scientific">Glycine soja</name>
    <name type="common">Wild soybean</name>
    <dbReference type="NCBI Taxonomy" id="3848"/>
    <lineage>
        <taxon>Eukaryota</taxon>
        <taxon>Viridiplantae</taxon>
        <taxon>Streptophyta</taxon>
        <taxon>Embryophyta</taxon>
        <taxon>Tracheophyta</taxon>
        <taxon>Spermatophyta</taxon>
        <taxon>Magnoliopsida</taxon>
        <taxon>eudicotyledons</taxon>
        <taxon>Gunneridae</taxon>
        <taxon>Pentapetalae</taxon>
        <taxon>rosids</taxon>
        <taxon>fabids</taxon>
        <taxon>Fabales</taxon>
        <taxon>Fabaceae</taxon>
        <taxon>Papilionoideae</taxon>
        <taxon>50 kb inversion clade</taxon>
        <taxon>NPAAA clade</taxon>
        <taxon>indigoferoid/millettioid clade</taxon>
        <taxon>Phaseoleae</taxon>
        <taxon>Glycine</taxon>
        <taxon>Glycine subgen. Soja</taxon>
    </lineage>
</organism>
<dbReference type="PANTHER" id="PTHR46932:SF18">
    <property type="entry name" value="HMA DOMAIN-CONTAINING PROTEIN"/>
    <property type="match status" value="1"/>
</dbReference>
<dbReference type="Gene3D" id="3.30.70.100">
    <property type="match status" value="1"/>
</dbReference>
<dbReference type="PANTHER" id="PTHR46932">
    <property type="entry name" value="HEAVY METAL-ASSOCIATED ISOPRENYLATED PLANT PROTEIN 47"/>
    <property type="match status" value="1"/>
</dbReference>
<dbReference type="EMBL" id="KN643148">
    <property type="protein sequence ID" value="KHN44584.1"/>
    <property type="molecule type" value="Genomic_DNA"/>
</dbReference>
<dbReference type="SUPFAM" id="SSF55008">
    <property type="entry name" value="HMA, heavy metal-associated domain"/>
    <property type="match status" value="1"/>
</dbReference>
<reference evidence="2" key="1">
    <citation type="submission" date="2014-07" db="EMBL/GenBank/DDBJ databases">
        <title>Identification of a novel salt tolerance gene in wild soybean by whole-genome sequencing.</title>
        <authorList>
            <person name="Lam H.-M."/>
            <person name="Qi X."/>
            <person name="Li M.-W."/>
            <person name="Liu X."/>
            <person name="Xie M."/>
            <person name="Ni M."/>
            <person name="Xu X."/>
        </authorList>
    </citation>
    <scope>NUCLEOTIDE SEQUENCE [LARGE SCALE GENOMIC DNA]</scope>
    <source>
        <tissue evidence="2">Root</tissue>
    </source>
</reference>
<dbReference type="GO" id="GO:0046872">
    <property type="term" value="F:metal ion binding"/>
    <property type="evidence" value="ECO:0007669"/>
    <property type="project" value="InterPro"/>
</dbReference>
<evidence type="ECO:0000259" key="1">
    <source>
        <dbReference type="PROSITE" id="PS50846"/>
    </source>
</evidence>
<dbReference type="Proteomes" id="UP000053555">
    <property type="component" value="Unassembled WGS sequence"/>
</dbReference>
<sequence length="171" mass="18332">MKQKIVIKLKMDCDKCRNKALKIAAEVPGVTSVSLEGDDNDRVAVTGVNVDMVCLANQLKKKFSSVTIPTVEDLIKADEEKKKKEEEKKKKEESVKASTVMASVSCFVLIVRAPSAMVSVSHASIASTPSLSVSVSTSHALSLLHRALNGATAPNAMCPINNLVITLILLQ</sequence>
<accession>A0A0B2SJX7</accession>
<dbReference type="InterPro" id="IPR036163">
    <property type="entry name" value="HMA_dom_sf"/>
</dbReference>
<dbReference type="AlphaFoldDB" id="A0A0B2SJX7"/>
<gene>
    <name evidence="2" type="ORF">glysoja_027195</name>
</gene>
<dbReference type="PROSITE" id="PS50846">
    <property type="entry name" value="HMA_2"/>
    <property type="match status" value="1"/>
</dbReference>
<proteinExistence type="predicted"/>